<name>G0QVI5_ICHMU</name>
<sequence>MNLKQFLDQNQGQKDFYLQDLIPFIAQLALKIEQIPQIIFLQAYKKNQITLNRLQVAVIIANMFFCTLIPQEKKYNLPNTYNLNTLYKSTYQNNRKIQKIKCIFNYFSLIKKTQEKTLENEKIEYIRLYNQNYINARSLIENQQKLKKIYIQKNNKNIEDIKNSIQIDFANKYIGGGVLDTGLVQEEIRFVISPELLILRLFSFKIEDQEAILVSGIDTYSIYRGYSNTFECLGENKNRKNDILVAIDALNFSQSYDSGIQYRINVLLREINKAFVGFQAPQVPLDVPISTGRWGCGAFQGDSQLKLVIQWIACSLVGREMYFFPYMDCLLLNIEEIIEKIKDFNIGELFKIVQQFCLQIGKNEKIKLFDYILNQLQK</sequence>
<evidence type="ECO:0000259" key="7">
    <source>
        <dbReference type="Pfam" id="PF20811"/>
    </source>
</evidence>
<dbReference type="PANTHER" id="PTHR12837">
    <property type="entry name" value="POLY ADP-RIBOSE GLYCOHYDROLASE"/>
    <property type="match status" value="1"/>
</dbReference>
<accession>G0QVI5</accession>
<dbReference type="STRING" id="857967.G0QVI5"/>
<dbReference type="OrthoDB" id="1937899at2759"/>
<evidence type="ECO:0000256" key="5">
    <source>
        <dbReference type="PIRSR" id="PIRSR607724-2"/>
    </source>
</evidence>
<dbReference type="GO" id="GO:0005975">
    <property type="term" value="P:carbohydrate metabolic process"/>
    <property type="evidence" value="ECO:0007669"/>
    <property type="project" value="InterPro"/>
</dbReference>
<evidence type="ECO:0000259" key="6">
    <source>
        <dbReference type="Pfam" id="PF05028"/>
    </source>
</evidence>
<dbReference type="PANTHER" id="PTHR12837:SF0">
    <property type="entry name" value="POLY(ADP-RIBOSE) GLYCOHYDROLASE"/>
    <property type="match status" value="1"/>
</dbReference>
<dbReference type="GO" id="GO:1990966">
    <property type="term" value="P:ATP generation from poly-ADP-D-ribose"/>
    <property type="evidence" value="ECO:0007669"/>
    <property type="project" value="TreeGrafter"/>
</dbReference>
<dbReference type="EMBL" id="GL983946">
    <property type="protein sequence ID" value="EGR30771.1"/>
    <property type="molecule type" value="Genomic_DNA"/>
</dbReference>
<protein>
    <recommendedName>
        <fullName evidence="2">poly(ADP-ribose) glycohydrolase</fullName>
        <ecNumber evidence="2">3.2.1.143</ecNumber>
    </recommendedName>
</protein>
<dbReference type="GO" id="GO:0005737">
    <property type="term" value="C:cytoplasm"/>
    <property type="evidence" value="ECO:0007669"/>
    <property type="project" value="TreeGrafter"/>
</dbReference>
<dbReference type="GO" id="GO:0009225">
    <property type="term" value="P:nucleotide-sugar metabolic process"/>
    <property type="evidence" value="ECO:0007669"/>
    <property type="project" value="TreeGrafter"/>
</dbReference>
<dbReference type="InParanoid" id="G0QVI5"/>
<dbReference type="GO" id="GO:0004649">
    <property type="term" value="F:poly(ADP-ribose) glycohydrolase activity"/>
    <property type="evidence" value="ECO:0007669"/>
    <property type="project" value="UniProtKB-EC"/>
</dbReference>
<evidence type="ECO:0000256" key="3">
    <source>
        <dbReference type="ARBA" id="ARBA00022801"/>
    </source>
</evidence>
<evidence type="ECO:0000313" key="8">
    <source>
        <dbReference type="EMBL" id="EGR30771.1"/>
    </source>
</evidence>
<dbReference type="OMA" id="LHGWTVG"/>
<dbReference type="GO" id="GO:0006282">
    <property type="term" value="P:regulation of DNA repair"/>
    <property type="evidence" value="ECO:0007669"/>
    <property type="project" value="InterPro"/>
</dbReference>
<dbReference type="GO" id="GO:0005634">
    <property type="term" value="C:nucleus"/>
    <property type="evidence" value="ECO:0007669"/>
    <property type="project" value="TreeGrafter"/>
</dbReference>
<reference evidence="8 9" key="1">
    <citation type="submission" date="2011-07" db="EMBL/GenBank/DDBJ databases">
        <authorList>
            <person name="Coyne R."/>
            <person name="Brami D."/>
            <person name="Johnson J."/>
            <person name="Hostetler J."/>
            <person name="Hannick L."/>
            <person name="Clark T."/>
            <person name="Cassidy-Hanley D."/>
            <person name="Inman J."/>
        </authorList>
    </citation>
    <scope>NUCLEOTIDE SEQUENCE [LARGE SCALE GENOMIC DNA]</scope>
    <source>
        <strain evidence="8 9">G5</strain>
    </source>
</reference>
<feature type="active site" evidence="4">
    <location>
        <position position="186"/>
    </location>
</feature>
<dbReference type="RefSeq" id="XP_004032358.1">
    <property type="nucleotide sequence ID" value="XM_004032310.1"/>
</dbReference>
<evidence type="ECO:0000313" key="9">
    <source>
        <dbReference type="Proteomes" id="UP000008983"/>
    </source>
</evidence>
<evidence type="ECO:0000256" key="4">
    <source>
        <dbReference type="PIRSR" id="PIRSR607724-1"/>
    </source>
</evidence>
<dbReference type="InterPro" id="IPR007724">
    <property type="entry name" value="Poly_GlycHdrlase"/>
</dbReference>
<feature type="active site" evidence="4">
    <location>
        <position position="187"/>
    </location>
</feature>
<gene>
    <name evidence="8" type="ORF">IMG5_124020</name>
</gene>
<evidence type="ECO:0000256" key="2">
    <source>
        <dbReference type="ARBA" id="ARBA00012255"/>
    </source>
</evidence>
<evidence type="ECO:0000256" key="1">
    <source>
        <dbReference type="ARBA" id="ARBA00009545"/>
    </source>
</evidence>
<feature type="domain" description="PARG catalytic Macro" evidence="6">
    <location>
        <begin position="141"/>
        <end position="329"/>
    </location>
</feature>
<feature type="binding site" evidence="5">
    <location>
        <position position="185"/>
    </location>
    <ligand>
        <name>substrate</name>
    </ligand>
</feature>
<dbReference type="EC" id="3.2.1.143" evidence="2"/>
<dbReference type="eggNOG" id="KOG2064">
    <property type="taxonomic scope" value="Eukaryota"/>
</dbReference>
<organism evidence="8 9">
    <name type="scientific">Ichthyophthirius multifiliis</name>
    <name type="common">White spot disease agent</name>
    <name type="synonym">Ich</name>
    <dbReference type="NCBI Taxonomy" id="5932"/>
    <lineage>
        <taxon>Eukaryota</taxon>
        <taxon>Sar</taxon>
        <taxon>Alveolata</taxon>
        <taxon>Ciliophora</taxon>
        <taxon>Intramacronucleata</taxon>
        <taxon>Oligohymenophorea</taxon>
        <taxon>Hymenostomatida</taxon>
        <taxon>Ophryoglenina</taxon>
        <taxon>Ichthyophthirius</taxon>
    </lineage>
</organism>
<feature type="binding site" evidence="5">
    <location>
        <position position="171"/>
    </location>
    <ligand>
        <name>substrate</name>
    </ligand>
</feature>
<keyword evidence="3 8" id="KW-0378">Hydrolase</keyword>
<keyword evidence="9" id="KW-1185">Reference proteome</keyword>
<dbReference type="Proteomes" id="UP000008983">
    <property type="component" value="Unassembled WGS sequence"/>
</dbReference>
<proteinExistence type="inferred from homology"/>
<feature type="active site" evidence="4">
    <location>
        <position position="168"/>
    </location>
</feature>
<feature type="domain" description="PARG helical" evidence="7">
    <location>
        <begin position="11"/>
        <end position="116"/>
    </location>
</feature>
<dbReference type="GeneID" id="14906890"/>
<dbReference type="InterPro" id="IPR048362">
    <property type="entry name" value="PARG_helical"/>
</dbReference>
<keyword evidence="8" id="KW-0326">Glycosidase</keyword>
<dbReference type="InterPro" id="IPR046372">
    <property type="entry name" value="PARG_cat_C"/>
</dbReference>
<feature type="binding site" evidence="5">
    <location>
        <position position="226"/>
    </location>
    <ligand>
        <name>substrate</name>
    </ligand>
</feature>
<dbReference type="Pfam" id="PF05028">
    <property type="entry name" value="PARG_cat_C"/>
    <property type="match status" value="1"/>
</dbReference>
<dbReference type="Pfam" id="PF20811">
    <property type="entry name" value="PARG_cat_N"/>
    <property type="match status" value="1"/>
</dbReference>
<dbReference type="AlphaFoldDB" id="G0QVI5"/>
<comment type="similarity">
    <text evidence="1">Belongs to the poly(ADP-ribose) glycohydrolase family.</text>
</comment>